<dbReference type="PROSITE" id="PS50977">
    <property type="entry name" value="HTH_TETR_2"/>
    <property type="match status" value="1"/>
</dbReference>
<keyword evidence="3" id="KW-0804">Transcription</keyword>
<keyword evidence="1" id="KW-0805">Transcription regulation</keyword>
<keyword evidence="7" id="KW-1185">Reference proteome</keyword>
<dbReference type="PRINTS" id="PR00455">
    <property type="entry name" value="HTHTETR"/>
</dbReference>
<dbReference type="SUPFAM" id="SSF46689">
    <property type="entry name" value="Homeodomain-like"/>
    <property type="match status" value="1"/>
</dbReference>
<dbReference type="Pfam" id="PF00440">
    <property type="entry name" value="TetR_N"/>
    <property type="match status" value="1"/>
</dbReference>
<organism evidence="6 7">
    <name type="scientific">Paenibacillus uliginis N3/975</name>
    <dbReference type="NCBI Taxonomy" id="1313296"/>
    <lineage>
        <taxon>Bacteria</taxon>
        <taxon>Bacillati</taxon>
        <taxon>Bacillota</taxon>
        <taxon>Bacilli</taxon>
        <taxon>Bacillales</taxon>
        <taxon>Paenibacillaceae</taxon>
        <taxon>Paenibacillus</taxon>
    </lineage>
</organism>
<feature type="DNA-binding region" description="H-T-H motif" evidence="4">
    <location>
        <begin position="36"/>
        <end position="55"/>
    </location>
</feature>
<gene>
    <name evidence="6" type="ORF">SAMN05661091_4181</name>
</gene>
<dbReference type="GO" id="GO:0003700">
    <property type="term" value="F:DNA-binding transcription factor activity"/>
    <property type="evidence" value="ECO:0007669"/>
    <property type="project" value="TreeGrafter"/>
</dbReference>
<evidence type="ECO:0000259" key="5">
    <source>
        <dbReference type="PROSITE" id="PS50977"/>
    </source>
</evidence>
<dbReference type="InterPro" id="IPR009057">
    <property type="entry name" value="Homeodomain-like_sf"/>
</dbReference>
<evidence type="ECO:0000256" key="1">
    <source>
        <dbReference type="ARBA" id="ARBA00023015"/>
    </source>
</evidence>
<dbReference type="PANTHER" id="PTHR30055:SF234">
    <property type="entry name" value="HTH-TYPE TRANSCRIPTIONAL REGULATOR BETI"/>
    <property type="match status" value="1"/>
</dbReference>
<protein>
    <submittedName>
        <fullName evidence="6">Transcriptional regulator, TetR family</fullName>
    </submittedName>
</protein>
<dbReference type="InterPro" id="IPR036271">
    <property type="entry name" value="Tet_transcr_reg_TetR-rel_C_sf"/>
</dbReference>
<dbReference type="Proteomes" id="UP000192940">
    <property type="component" value="Chromosome I"/>
</dbReference>
<accession>A0A1X7HK98</accession>
<sequence>MGKNQAKNALVREARKRQILTATLSVYVRYGYHGTDMDIVANEAQLAKGLIYYYYKTKKDLFIELYSWMFEEGYTFSNHLLTNEDGRNPIEQLMYYVYRIFGANKDNPLMMQFFIRVPFDAYAIFGPEKWKEGASKSDIHRKALSSMIENGISQGMIPATDPSRAANSFWSVFVANLFEYSKLITGSNTINQDDDSIALKEIVQFCFQGLGIEYPLWNACLEKVIAENS</sequence>
<name>A0A1X7HK98_9BACL</name>
<dbReference type="STRING" id="1313296.SAMN05661091_4181"/>
<dbReference type="InterPro" id="IPR001647">
    <property type="entry name" value="HTH_TetR"/>
</dbReference>
<dbReference type="PANTHER" id="PTHR30055">
    <property type="entry name" value="HTH-TYPE TRANSCRIPTIONAL REGULATOR RUTR"/>
    <property type="match status" value="1"/>
</dbReference>
<dbReference type="EMBL" id="LT840184">
    <property type="protein sequence ID" value="SMF88216.1"/>
    <property type="molecule type" value="Genomic_DNA"/>
</dbReference>
<evidence type="ECO:0000313" key="6">
    <source>
        <dbReference type="EMBL" id="SMF88216.1"/>
    </source>
</evidence>
<evidence type="ECO:0000256" key="2">
    <source>
        <dbReference type="ARBA" id="ARBA00023125"/>
    </source>
</evidence>
<dbReference type="Gene3D" id="1.10.357.10">
    <property type="entry name" value="Tetracycline Repressor, domain 2"/>
    <property type="match status" value="1"/>
</dbReference>
<evidence type="ECO:0000256" key="4">
    <source>
        <dbReference type="PROSITE-ProRule" id="PRU00335"/>
    </source>
</evidence>
<proteinExistence type="predicted"/>
<reference evidence="6 7" key="1">
    <citation type="submission" date="2017-04" db="EMBL/GenBank/DDBJ databases">
        <authorList>
            <person name="Afonso C.L."/>
            <person name="Miller P.J."/>
            <person name="Scott M.A."/>
            <person name="Spackman E."/>
            <person name="Goraichik I."/>
            <person name="Dimitrov K.M."/>
            <person name="Suarez D.L."/>
            <person name="Swayne D.E."/>
        </authorList>
    </citation>
    <scope>NUCLEOTIDE SEQUENCE [LARGE SCALE GENOMIC DNA]</scope>
    <source>
        <strain evidence="6 7">N3/975</strain>
    </source>
</reference>
<keyword evidence="2 4" id="KW-0238">DNA-binding</keyword>
<dbReference type="AlphaFoldDB" id="A0A1X7HK98"/>
<evidence type="ECO:0000313" key="7">
    <source>
        <dbReference type="Proteomes" id="UP000192940"/>
    </source>
</evidence>
<evidence type="ECO:0000256" key="3">
    <source>
        <dbReference type="ARBA" id="ARBA00023163"/>
    </source>
</evidence>
<dbReference type="RefSeq" id="WP_208914942.1">
    <property type="nucleotide sequence ID" value="NZ_LT840184.1"/>
</dbReference>
<dbReference type="GO" id="GO:0000976">
    <property type="term" value="F:transcription cis-regulatory region binding"/>
    <property type="evidence" value="ECO:0007669"/>
    <property type="project" value="TreeGrafter"/>
</dbReference>
<feature type="domain" description="HTH tetR-type" evidence="5">
    <location>
        <begin position="13"/>
        <end position="73"/>
    </location>
</feature>
<dbReference type="SUPFAM" id="SSF48498">
    <property type="entry name" value="Tetracyclin repressor-like, C-terminal domain"/>
    <property type="match status" value="1"/>
</dbReference>
<dbReference type="InterPro" id="IPR050109">
    <property type="entry name" value="HTH-type_TetR-like_transc_reg"/>
</dbReference>